<sequence>MPLKPAAEYLFSDQLIFTEGPVFITYSTEEKYTYVKIYRYPNLHLHTSMFHSSISKSDICITLNKETYDLEIFNKQHKEEHIYSVSDLMELFEEPLQERGVSVRSDAQSKGKCTPAVYIHGQKVFTIGHGDAEGFYYCAQEMKLYTYIPESSAIIEYLLFSVERIYPRGFCFLYPDRALVYLPERKYTLSIEYAPNSIISLFYDKKALRHVLSFHDLIMYRNQFKKYPDGFTPSRIWAKHAYTYLFSATTGQLLVLNSSFEIEFDMTAENVFVTEEHVFISKKENTIAHYTKTFKFAFILPGLILSKGVVAIEVVQEKVIIFSQENIVKQTTPLFSLFITEVNISTKEIKKLTAIPHKGMETQCINQITDFTLEEKVEKPYITTGIQVTSAAKKNSLYLVFGVSSSSVFIFWERGMVVVPLVRIERPFSYAESSKKQTAESAGLPFWIDPDTGTLYTVKENLVKESIFPILLLLCLSKTLPFSLVFGLFSETPEYKTSVERALFYFLHNEEIEMAIDLIDAVKTHAMGTYEEIVSTMVRLLDERNTCKLYSLIDRTEVGQFLCADSLSRLLVHDFSLFERFLDSTIAQRKEHLIYHFIEFVSKVEDADLHAQILHNLLKHTMLYLSGMLLSKIENLLVSGKIDSESLVVAYRKTNSIIEQIKDVQNPADVIQDIFTGRDSLLTSMVAEKLYMLESMP</sequence>
<dbReference type="HOGENOM" id="CLU_395388_0_0_1"/>
<dbReference type="AlphaFoldDB" id="H8ZDN8"/>
<proteinExistence type="predicted"/>
<organism evidence="1">
    <name type="scientific">Nematocida ausubeli (strain ATCC PRA-371 / ERTm2)</name>
    <name type="common">Nematode killer fungus</name>
    <dbReference type="NCBI Taxonomy" id="1913371"/>
    <lineage>
        <taxon>Eukaryota</taxon>
        <taxon>Fungi</taxon>
        <taxon>Fungi incertae sedis</taxon>
        <taxon>Microsporidia</taxon>
        <taxon>Nematocida</taxon>
    </lineage>
</organism>
<name>H8ZDN8_NEMA1</name>
<reference evidence="1" key="1">
    <citation type="submission" date="2011-03" db="EMBL/GenBank/DDBJ databases">
        <title>The Genome Sequence of Nematocida sp1 strain ERTm2.</title>
        <authorList>
            <consortium name="The Broad Institute Genome Sequencing Platform"/>
            <consortium name="The Broad Institute Genome Sequencing Center for Infectious Disease"/>
            <person name="Cuomo C."/>
            <person name="Troemel E."/>
            <person name="Young S.K."/>
            <person name="Zeng Q."/>
            <person name="Gargeya S."/>
            <person name="Fitzgerald M."/>
            <person name="Haas B."/>
            <person name="Abouelleil A."/>
            <person name="Alvarado L."/>
            <person name="Arachchi H.M."/>
            <person name="Berlin A."/>
            <person name="Brown A."/>
            <person name="Chapman S.B."/>
            <person name="Chen Z."/>
            <person name="Dunbar C."/>
            <person name="Freedman E."/>
            <person name="Gearin G."/>
            <person name="Gellesch M."/>
            <person name="Goldberg J."/>
            <person name="Griggs A."/>
            <person name="Gujja S."/>
            <person name="Heilman E.R."/>
            <person name="Heiman D."/>
            <person name="Howarth C."/>
            <person name="Larson L."/>
            <person name="Lui A."/>
            <person name="MacDonald P.J.P."/>
            <person name="Mehta T."/>
            <person name="Montmayeur A."/>
            <person name="Murphy C."/>
            <person name="Neiman D."/>
            <person name="Pearson M."/>
            <person name="Priest M."/>
            <person name="Roberts A."/>
            <person name="Saif S."/>
            <person name="Shea T."/>
            <person name="Shenoy N."/>
            <person name="Sisk P."/>
            <person name="Stolte C."/>
            <person name="Sykes S."/>
            <person name="White J."/>
            <person name="Yandava C."/>
            <person name="Wortman J."/>
            <person name="Nusbaum C."/>
            <person name="Birren B."/>
        </authorList>
    </citation>
    <scope>NUCLEOTIDE SEQUENCE</scope>
    <source>
        <strain evidence="1">ERTm2</strain>
    </source>
</reference>
<protein>
    <submittedName>
        <fullName evidence="1">Uncharacterized protein</fullName>
    </submittedName>
</protein>
<dbReference type="Proteomes" id="UP000005622">
    <property type="component" value="Unassembled WGS sequence"/>
</dbReference>
<evidence type="ECO:0000313" key="1">
    <source>
        <dbReference type="EMBL" id="EHY65263.1"/>
    </source>
</evidence>
<accession>H8ZDN8</accession>
<gene>
    <name evidence="1" type="ORF">NERG_01709</name>
</gene>
<dbReference type="EMBL" id="JH604636">
    <property type="protein sequence ID" value="EHY65263.1"/>
    <property type="molecule type" value="Genomic_DNA"/>
</dbReference>